<accession>A0ABN6D5M0</accession>
<keyword evidence="2" id="KW-1185">Reference proteome</keyword>
<dbReference type="Proteomes" id="UP000824366">
    <property type="component" value="Chromosome"/>
</dbReference>
<proteinExistence type="predicted"/>
<gene>
    <name evidence="1" type="ORF">MIZ03_2165</name>
</gene>
<organism evidence="1 2">
    <name type="scientific">Rhodoferax lithotrophicus</name>
    <dbReference type="NCBI Taxonomy" id="2798804"/>
    <lineage>
        <taxon>Bacteria</taxon>
        <taxon>Pseudomonadati</taxon>
        <taxon>Pseudomonadota</taxon>
        <taxon>Betaproteobacteria</taxon>
        <taxon>Burkholderiales</taxon>
        <taxon>Comamonadaceae</taxon>
        <taxon>Rhodoferax</taxon>
    </lineage>
</organism>
<sequence>MCCQIFSHHFSHDIEQALHALAGARAIALDSEHGKKASQLDQL</sequence>
<reference evidence="1 2" key="1">
    <citation type="journal article" date="2021" name="Microbiol. Spectr.">
        <title>A Single Bacterium Capable of Oxidation and Reduction of Iron at Circumneutral pH.</title>
        <authorList>
            <person name="Kato S."/>
            <person name="Ohkuma M."/>
        </authorList>
    </citation>
    <scope>NUCLEOTIDE SEQUENCE [LARGE SCALE GENOMIC DNA]</scope>
    <source>
        <strain evidence="1 2">MIZ03</strain>
    </source>
</reference>
<name>A0ABN6D5M0_9BURK</name>
<protein>
    <submittedName>
        <fullName evidence="1">Uncharacterized protein</fullName>
    </submittedName>
</protein>
<evidence type="ECO:0000313" key="2">
    <source>
        <dbReference type="Proteomes" id="UP000824366"/>
    </source>
</evidence>
<evidence type="ECO:0000313" key="1">
    <source>
        <dbReference type="EMBL" id="BCO27277.1"/>
    </source>
</evidence>
<dbReference type="EMBL" id="AP024238">
    <property type="protein sequence ID" value="BCO27277.1"/>
    <property type="molecule type" value="Genomic_DNA"/>
</dbReference>